<dbReference type="Proteomes" id="UP000192328">
    <property type="component" value="Unassembled WGS sequence"/>
</dbReference>
<gene>
    <name evidence="1" type="ORF">SAMN06297397_2426</name>
</gene>
<dbReference type="EMBL" id="FWXZ01000005">
    <property type="protein sequence ID" value="SMC77059.1"/>
    <property type="molecule type" value="Genomic_DNA"/>
</dbReference>
<sequence length="4155" mass="456661">MRIKRIVSFILSFLILFNVQAPAFTESEKTDDGPQLHTVTWALDPEYTLKALTPERTSMTEDGQVFTNTDGPARTEIQSAYHVNQTLVSVSMDGTGFSFAPIMHDDYYPDIDEDDPDEVDPEEPDNTEEPAETGEPEETPALDEPADEPADKPTDKPTEGPTETPADEPAEEPTDTPAEDPTEGPAEEPIDEPAEDTATLQTGYGKTEKEIEVYHRARDTEPVGKLPANVIVYIISQISRQWAYIVFDTPDGIVEGYVRANRLVNLDPEEEQNAVKEAKKQEDYREWHEHPLLRTSKYVITPGNTEEPSVSETPASQETPAPGNEPESDETPDPTETPSETPTTDETTDPEETEKPDETSTPDPTPTNTPDVTDTPVPETTDTPTPVPTDTPTPVPTDTPTPVPTDTPTPIPTDTPEPAPTESPAPDPTEVVSVTETPTENTDDSDNNTGRSLLDLFISSAAAEEIRPEEEKTRPTVITGQKIGGSRGVQKRMLKSAAPASSGFSAALYSGLFDEATDVRLSATTTGVKEDILVSRYTGNHVYSYKLNTEDLTASLSGNVVNLIDSDGNCLARIGAPNMTDAAGNYSTDIAVTLTGNGGSYTLTYVPNDEWMKSAVYPVTIDPTAQYYNNLASGIGDNYVNANNGARLYDFKSDDLYVGQKDGGDYTAFVCPSLRGFEDSARPEAVGFPLDEKVPILIESVIWYYYVENFGDANAKIRVNLATSSWNSKDVTYNTKPSVSADIYAESTEPLHKGWNWIDVTPLFSSWLNAWGQLPNYGFAVTISSSWAHIYSADRERSQRMNFSATYYTNVPAPSVSAKTGGDISSGTGWVELSWNPVEGAKNYLLGIWTGEDKRENINEYRYTYVGEDVYTYTTKGKKLWITEQEDKEKKYVIHWDGKGRELTTVPREGVSNMDYCFILVPANKYGQTTSSRAAATLAVSLPDRLGPTMPTSVKVDPKGYTNAKNVTVSWSGITDVPSPSMDGGHIEYTLDPPANTKETTWTWIDTGVTPDKESFSLNVSGLNDGAHIIYIRGKDKNKNYGAAKGEYIYIDKKAPTTPTVSFTPDTWTSQAKGAVSWKGLSDELSNFRVEYRIDQGSYINLNKPNAGAGTVDTIDLKNLSEGTHTISIRGVDSVGNAGKEGTATIYIDRNGPTLSKDLTVEPADWTNLNTIKIQWFGAADKYSGLNKIAYAVDNGAFTDTTTSVNGPTDISVSGVSEGEHLARLKLTDKAGNARAYSAWFKIDRSAPTIGKVNADPATWTAQKELQLIWENAADQYSGLNSIKYTVDKGQKLDAALLASGWVKVNVSALTDGIHSLTLYVKDKIGYETQKEVPIYIDRTSPIIREWGITPDIWSNDKEGTLTWKGVSDAKSGLNTISYQIDTRDPISVSLKESDSASMDLSALADGKHTVTFRVTDKAGVTAEDKTSLWIDRTSPTVEVTTVTPDDWADTETVKILWNGAADAHSGLASVEYSLDNGLSYTALDTAPNGESEISVSEIPDGEQKLLLRFTDNAQNASIIPLTYRIDRTVPETEILYPAEGDIVTGVLDIQGSVTDISLKDWVFTAWDDSGKTVQLQGNEEKQAEQLGLLDTSVFPDGAEIHMELTAHDSAGHETVSQGICIKAVHQAQRVSAGVEITSPENNEVLSAVQTSGQYELQYSEEETEGIAILDRNVLRKTDGLSFLLYPIIYPENSIHTVSVVSTDAEGQSHYSQGFQSTLAFSDLLQNDEKIADSNNVQFSETGALALADGATFTLKTISFLREAVAVRIHCLSNRSSVISCEYSIDNGANWLPLYGDKDTVLPSPKKSIQIRCKMNNAGTVLQGMDLTEIHEGNPVRFRSNLLKPVHTYSLLVPAQGSTAAVVPENNCDAEFASVALYVDGAQQDDSQTVHLLPYEDGTKHTVAQAGVTEDGSFYGGGASSFVILRSAPDATDAFETGKIDLKNEIHALRAEALCMDENGTPAAQGQFEYSVDGDEWKTLDLSEYCFLQEATRSVYLRAVLPKGIVLKGIHVEGISLKNASIISTLVKPAANVRVSDYGSYTGDLKRYVLSWTDPNEKDTTCDNTVFYDIYRDNELIASVRRTTFTDTEYIDNAVYKVAIRKVYEDPKDGKDNILTRESEAKTGSVSKVNPPVVVTPTPIYIADDPTPPPSTPKPTPRPTPEPVTVTATPMALPTYGIESVTPVPVEIPKLIEFEDPSRVYANMEYVSSGEIPAVDFALDQSLLGPHRFCSLGFEPINFNTGDFFVEARDFVIPDMGGTGLDLIRTYNSQSLTKGILFGDKWSCEAEQTLTMNDNGVLCWKRSDGSVVRFMKKEDGHFITDTTEYEAIAETEEGYVILLEDGTGYGFDREGSLIWTKKNGGRQEIKYVRNENGRLEKVILPSGRELRVETNDQGQIVKIWLTNTSFVRYSYKGNMLTEVTDAEGNKTRYEYDPEGQMTAWYDGNGVCQAKNTYDDQNRVIAQTDANGGEYRLEYGEDYTTATDAEGNSVTYFRDEQQRTSKIVDALGGVTLFTYGEQGEIISETDPLGNVTMYSYDRLGNKISSTDARGESVFFIWDGAHHLLSRTDQNGNTTSYSYDKAGNVLTETAPDGGVTSYTYDDHGQMLSITDTLGNATNYTYNSRGLLETVTDPLGNKTSYQYDEYGYPASETNALGETTQTKYDTKGNLLKITYADHTSVSYTYDALGRKTAMTDPKGNTIRYQYDGLGQLIRTTLPDGSRQEASYTKNGQTASITDALGNAAFFTYDANGNRLTATDADGYTTTDTYDAAGHLLSETNALGGKTVYTYDSVGLPLAVTDPVGSTQTFEYDGCGNILTRILPNGAQITAEYDSMNRVIRQVNAIGGETRISYDLLGRITEVTDPLGAKTTYSYDANGNLLTATDTLGNTLSYTYDALNRVTEEKAPNGAVTKYEYDVTGNLIASIDALGNTTAYEYDTNGNLTAVRDALGQVTTVKYDKIGQAISARQKNGGVLATTYDKAGQVASETDANGNTTKYNYNKRGLITEITDALNQKASIEYDSLGNISRIAAPDGGVTLYEYDTAGRLEKTTDAAGCETVYTYNAAGQIASSAVNGNADTYEYDAAGNISAVMDAEGRTVRFVYDLAGNTIEVIYPDGSKDTTEYDVLGRILRQVSRTGLITEYAYDELGNTISVKQGDRITRYEYDLLSRLTKTIAPDGSETSYEYDAIGNLITSTDPLGNKTEYAYTPESLLEKVTYANGAQQSLRYDLAGNMLSETDAEGYTKKYQYDKVNRLTAVTDELGHRTSYTYDAADNLAQVKDALGRITSYVYDNQGNLTEETDALGNTVRYIYTPEGWTDKVIKADGKEITFTYDKTGNLLAQKAGDEYTVSTGYNVMGQVNRLSSQEGDIVYQYNEQGYLVSVTNVKGETVRYTYDAFGNKETMILPDGREIRYTYDALNRLTSVKEFDGEETRYSYDAIGRRIKTENSTLTTAYEYDSVGNLIRQLTEGDSNVSFSYSHNKNGYITKEIRTENGEDTESSYTYDALGQLTAFVQSTGYAERYTYDAAGNMTQKTITPENKKAPVTLKMKYNKGNQLTEMLNGRDRISYSYDPNGSMVQKVLNSQKYGTLTDSYTYDVMDQLIGYTGYDGYTQAFTYDAGGMRLKKQEKGNAKRSTLEELLRGNIEGLPEIVEPGAVEEDYEWATTEYLYDITEGYYQVLQETTTKGNEESTSNYIYGLERIAGYTADTKTSYIYDGRGSVSQTVITLMAGITTDPVQSKNIQSYRYTPFGEQQHTKTSGFTYNAEAYDAATGMLNLRARQYEATMNRFSQKDILKGKVTSPLSLNRYGYCVNSPIVFVDIDGMEKIIVSGNVVNEPPKDGDRKIAFGDYNFISSALRDIREIVQTESNEKIGWLIADDGWIEDVDKPNFEKAAKDLAGKQVTITYIKTADECSQYINKEGRENDEITSMKIYSHGTVNNDGTIALGYSTHNDKLNITKETVSSWNKQAFAKNAEIYIQACNAGSRLENSLAQYMANAIGVDVYAYAGKSEYSFIDYPKEKRILVDDKGTVSKAPIVIEVDKLREENKDKGFIPTGSIWAPTAADFSIKSIAQGLFQGFPSPAQSYVFKKDKKPTKVESFPNLVVPEETPPPLLSLRPTPTPTLQPVKQLTIPMPLAQPTPGPITQPTPYPRKQKVK</sequence>
<reference evidence="1" key="1">
    <citation type="submission" date="2017-04" db="EMBL/GenBank/DDBJ databases">
        <authorList>
            <person name="Varghese N."/>
            <person name="Submissions S."/>
        </authorList>
    </citation>
    <scope>NUCLEOTIDE SEQUENCE</scope>
    <source>
        <strain evidence="1">WTE2008</strain>
    </source>
</reference>
<comment type="caution">
    <text evidence="1">The sequence shown here is derived from an EMBL/GenBank/DDBJ whole genome shotgun (WGS) entry which is preliminary data.</text>
</comment>
<accession>A0AC61PNM0</accession>
<evidence type="ECO:0000313" key="2">
    <source>
        <dbReference type="Proteomes" id="UP000192328"/>
    </source>
</evidence>
<keyword evidence="2" id="KW-1185">Reference proteome</keyword>
<protein>
    <submittedName>
        <fullName evidence="1">RHS repeat-associated core domain-containing protein</fullName>
    </submittedName>
</protein>
<evidence type="ECO:0000313" key="1">
    <source>
        <dbReference type="EMBL" id="SMC77059.1"/>
    </source>
</evidence>
<organism evidence="1 2">
    <name type="scientific">Aristaeella lactis</name>
    <dbReference type="NCBI Taxonomy" id="3046383"/>
    <lineage>
        <taxon>Bacteria</taxon>
        <taxon>Bacillati</taxon>
        <taxon>Bacillota</taxon>
        <taxon>Clostridia</taxon>
        <taxon>Eubacteriales</taxon>
        <taxon>Aristaeellaceae</taxon>
        <taxon>Aristaeella</taxon>
    </lineage>
</organism>
<name>A0AC61PNM0_9FIRM</name>
<proteinExistence type="predicted"/>